<name>A0A0A9C2L9_ARUDO</name>
<reference evidence="2" key="2">
    <citation type="journal article" date="2015" name="Data Brief">
        <title>Shoot transcriptome of the giant reed, Arundo donax.</title>
        <authorList>
            <person name="Barrero R.A."/>
            <person name="Guerrero F.D."/>
            <person name="Moolhuijzen P."/>
            <person name="Goolsby J.A."/>
            <person name="Tidwell J."/>
            <person name="Bellgard S.E."/>
            <person name="Bellgard M.I."/>
        </authorList>
    </citation>
    <scope>NUCLEOTIDE SEQUENCE</scope>
    <source>
        <tissue evidence="2">Shoot tissue taken approximately 20 cm above the soil surface</tissue>
    </source>
</reference>
<protein>
    <submittedName>
        <fullName evidence="2">Uncharacterized protein</fullName>
    </submittedName>
</protein>
<evidence type="ECO:0000256" key="1">
    <source>
        <dbReference type="SAM" id="MobiDB-lite"/>
    </source>
</evidence>
<feature type="region of interest" description="Disordered" evidence="1">
    <location>
        <begin position="67"/>
        <end position="87"/>
    </location>
</feature>
<proteinExistence type="predicted"/>
<sequence length="87" mass="9325">MNLGQTYCDNGGQAIGVTCWSDQHTGRQDMACGTCARCAGVELWQGFTHSGVTWHDRMSRMMIKIATGKGGRRSSTGYTSGQCCGAQ</sequence>
<reference evidence="2" key="1">
    <citation type="submission" date="2014-09" db="EMBL/GenBank/DDBJ databases">
        <authorList>
            <person name="Magalhaes I.L.F."/>
            <person name="Oliveira U."/>
            <person name="Santos F.R."/>
            <person name="Vidigal T.H.D.A."/>
            <person name="Brescovit A.D."/>
            <person name="Santos A.J."/>
        </authorList>
    </citation>
    <scope>NUCLEOTIDE SEQUENCE</scope>
    <source>
        <tissue evidence="2">Shoot tissue taken approximately 20 cm above the soil surface</tissue>
    </source>
</reference>
<evidence type="ECO:0000313" key="2">
    <source>
        <dbReference type="EMBL" id="JAD69831.1"/>
    </source>
</evidence>
<accession>A0A0A9C2L9</accession>
<dbReference type="AlphaFoldDB" id="A0A0A9C2L9"/>
<organism evidence="2">
    <name type="scientific">Arundo donax</name>
    <name type="common">Giant reed</name>
    <name type="synonym">Donax arundinaceus</name>
    <dbReference type="NCBI Taxonomy" id="35708"/>
    <lineage>
        <taxon>Eukaryota</taxon>
        <taxon>Viridiplantae</taxon>
        <taxon>Streptophyta</taxon>
        <taxon>Embryophyta</taxon>
        <taxon>Tracheophyta</taxon>
        <taxon>Spermatophyta</taxon>
        <taxon>Magnoliopsida</taxon>
        <taxon>Liliopsida</taxon>
        <taxon>Poales</taxon>
        <taxon>Poaceae</taxon>
        <taxon>PACMAD clade</taxon>
        <taxon>Arundinoideae</taxon>
        <taxon>Arundineae</taxon>
        <taxon>Arundo</taxon>
    </lineage>
</organism>
<dbReference type="EMBL" id="GBRH01228064">
    <property type="protein sequence ID" value="JAD69831.1"/>
    <property type="molecule type" value="Transcribed_RNA"/>
</dbReference>